<comment type="caution">
    <text evidence="1">The sequence shown here is derived from an EMBL/GenBank/DDBJ whole genome shotgun (WGS) entry which is preliminary data.</text>
</comment>
<reference evidence="1 2" key="1">
    <citation type="journal article" date="2020" name="Mol. Biol. Evol.">
        <title>Distinct Expression and Methylation Patterns for Genes with Different Fates following a Single Whole-Genome Duplication in Flowering Plants.</title>
        <authorList>
            <person name="Shi T."/>
            <person name="Rahmani R.S."/>
            <person name="Gugger P.F."/>
            <person name="Wang M."/>
            <person name="Li H."/>
            <person name="Zhang Y."/>
            <person name="Li Z."/>
            <person name="Wang Q."/>
            <person name="Van de Peer Y."/>
            <person name="Marchal K."/>
            <person name="Chen J."/>
        </authorList>
    </citation>
    <scope>NUCLEOTIDE SEQUENCE [LARGE SCALE GENOMIC DNA]</scope>
    <source>
        <tissue evidence="1">Leaf</tissue>
    </source>
</reference>
<name>A0A822ZMD3_NELNU</name>
<gene>
    <name evidence="1" type="ORF">HUJ06_001158</name>
</gene>
<evidence type="ECO:0000313" key="2">
    <source>
        <dbReference type="Proteomes" id="UP000607653"/>
    </source>
</evidence>
<dbReference type="EMBL" id="DUZY01000006">
    <property type="protein sequence ID" value="DAD42928.1"/>
    <property type="molecule type" value="Genomic_DNA"/>
</dbReference>
<protein>
    <submittedName>
        <fullName evidence="1">Uncharacterized protein</fullName>
    </submittedName>
</protein>
<keyword evidence="2" id="KW-1185">Reference proteome</keyword>
<dbReference type="Proteomes" id="UP000607653">
    <property type="component" value="Unassembled WGS sequence"/>
</dbReference>
<sequence length="75" mass="8956">MEFDLKHISFLDCDHVFIEFDLRCDGIIFGDKNIREVRVPFKHLVDEFDGSVRFVSYQVRPVDGIKTKWSFEFLL</sequence>
<dbReference type="AlphaFoldDB" id="A0A822ZMD3"/>
<organism evidence="1 2">
    <name type="scientific">Nelumbo nucifera</name>
    <name type="common">Sacred lotus</name>
    <dbReference type="NCBI Taxonomy" id="4432"/>
    <lineage>
        <taxon>Eukaryota</taxon>
        <taxon>Viridiplantae</taxon>
        <taxon>Streptophyta</taxon>
        <taxon>Embryophyta</taxon>
        <taxon>Tracheophyta</taxon>
        <taxon>Spermatophyta</taxon>
        <taxon>Magnoliopsida</taxon>
        <taxon>Proteales</taxon>
        <taxon>Nelumbonaceae</taxon>
        <taxon>Nelumbo</taxon>
    </lineage>
</organism>
<proteinExistence type="predicted"/>
<evidence type="ECO:0000313" key="1">
    <source>
        <dbReference type="EMBL" id="DAD42928.1"/>
    </source>
</evidence>
<accession>A0A822ZMD3</accession>